<keyword evidence="1" id="KW-0812">Transmembrane</keyword>
<gene>
    <name evidence="2" type="ORF">JMA_35690</name>
</gene>
<reference evidence="2 3" key="1">
    <citation type="submission" date="2014-08" db="EMBL/GenBank/DDBJ databases">
        <title>Complete genome of a marine bacteria Jeotgalibacillus malaysiensis.</title>
        <authorList>
            <person name="Yaakop A.S."/>
            <person name="Chan K.-G."/>
            <person name="Goh K.M."/>
        </authorList>
    </citation>
    <scope>NUCLEOTIDE SEQUENCE [LARGE SCALE GENOMIC DNA]</scope>
    <source>
        <strain evidence="2 3">D5</strain>
    </source>
</reference>
<keyword evidence="1" id="KW-1133">Transmembrane helix</keyword>
<dbReference type="BioCyc" id="JESP1508404:G14D9-12850-MONOMER"/>
<evidence type="ECO:0000313" key="3">
    <source>
        <dbReference type="Proteomes" id="UP000031449"/>
    </source>
</evidence>
<evidence type="ECO:0000256" key="1">
    <source>
        <dbReference type="SAM" id="Phobius"/>
    </source>
</evidence>
<dbReference type="AlphaFoldDB" id="A0A0B5AS45"/>
<keyword evidence="3" id="KW-1185">Reference proteome</keyword>
<name>A0A0B5AS45_9BACL</name>
<sequence>MDNSFIEYLATQGIFAVFFGLLFLYVLRTSKKREEEYKKMIALQQENLPEIKKLLTILSKEK</sequence>
<keyword evidence="1" id="KW-0472">Membrane</keyword>
<dbReference type="KEGG" id="jeo:JMA_35690"/>
<protein>
    <submittedName>
        <fullName evidence="2">Uncharacterized protein</fullName>
    </submittedName>
</protein>
<proteinExistence type="predicted"/>
<dbReference type="Pfam" id="PF10960">
    <property type="entry name" value="Holin_BhlA"/>
    <property type="match status" value="1"/>
</dbReference>
<dbReference type="Proteomes" id="UP000031449">
    <property type="component" value="Chromosome"/>
</dbReference>
<dbReference type="HOGENOM" id="CLU_188958_2_1_9"/>
<dbReference type="EMBL" id="CP009416">
    <property type="protein sequence ID" value="AJD92886.1"/>
    <property type="molecule type" value="Genomic_DNA"/>
</dbReference>
<accession>A0A0B5AS45</accession>
<dbReference type="InterPro" id="IPR024405">
    <property type="entry name" value="Phage_BhlA/UviB"/>
</dbReference>
<organism evidence="2 3">
    <name type="scientific">Jeotgalibacillus malaysiensis</name>
    <dbReference type="NCBI Taxonomy" id="1508404"/>
    <lineage>
        <taxon>Bacteria</taxon>
        <taxon>Bacillati</taxon>
        <taxon>Bacillota</taxon>
        <taxon>Bacilli</taxon>
        <taxon>Bacillales</taxon>
        <taxon>Caryophanaceae</taxon>
        <taxon>Jeotgalibacillus</taxon>
    </lineage>
</organism>
<evidence type="ECO:0000313" key="2">
    <source>
        <dbReference type="EMBL" id="AJD92886.1"/>
    </source>
</evidence>
<dbReference type="OrthoDB" id="2361545at2"/>
<feature type="transmembrane region" description="Helical" evidence="1">
    <location>
        <begin position="6"/>
        <end position="27"/>
    </location>
</feature>